<proteinExistence type="predicted"/>
<sequence>MTLDFNRGYPHRPEVVRVDCSGGGYEPSVWRWRAVAGPAAVMDLGGLISLWRPCGRATAEANPENNGCRGRTYWTANT</sequence>
<accession>A0A484LWB3</accession>
<dbReference type="Proteomes" id="UP000595140">
    <property type="component" value="Unassembled WGS sequence"/>
</dbReference>
<reference evidence="1 2" key="1">
    <citation type="submission" date="2018-04" db="EMBL/GenBank/DDBJ databases">
        <authorList>
            <person name="Vogel A."/>
        </authorList>
    </citation>
    <scope>NUCLEOTIDE SEQUENCE [LARGE SCALE GENOMIC DNA]</scope>
</reference>
<evidence type="ECO:0000313" key="1">
    <source>
        <dbReference type="EMBL" id="VFQ80812.1"/>
    </source>
</evidence>
<dbReference type="AlphaFoldDB" id="A0A484LWB3"/>
<evidence type="ECO:0000313" key="2">
    <source>
        <dbReference type="Proteomes" id="UP000595140"/>
    </source>
</evidence>
<keyword evidence="2" id="KW-1185">Reference proteome</keyword>
<gene>
    <name evidence="1" type="ORF">CCAM_LOCUS22588</name>
</gene>
<name>A0A484LWB3_9ASTE</name>
<protein>
    <submittedName>
        <fullName evidence="1">Uncharacterized protein</fullName>
    </submittedName>
</protein>
<organism evidence="1 2">
    <name type="scientific">Cuscuta campestris</name>
    <dbReference type="NCBI Taxonomy" id="132261"/>
    <lineage>
        <taxon>Eukaryota</taxon>
        <taxon>Viridiplantae</taxon>
        <taxon>Streptophyta</taxon>
        <taxon>Embryophyta</taxon>
        <taxon>Tracheophyta</taxon>
        <taxon>Spermatophyta</taxon>
        <taxon>Magnoliopsida</taxon>
        <taxon>eudicotyledons</taxon>
        <taxon>Gunneridae</taxon>
        <taxon>Pentapetalae</taxon>
        <taxon>asterids</taxon>
        <taxon>lamiids</taxon>
        <taxon>Solanales</taxon>
        <taxon>Convolvulaceae</taxon>
        <taxon>Cuscuteae</taxon>
        <taxon>Cuscuta</taxon>
        <taxon>Cuscuta subgen. Grammica</taxon>
        <taxon>Cuscuta sect. Cleistogrammica</taxon>
    </lineage>
</organism>
<dbReference type="EMBL" id="OOIL02002181">
    <property type="protein sequence ID" value="VFQ80812.1"/>
    <property type="molecule type" value="Genomic_DNA"/>
</dbReference>